<sequence length="212" mass="24558">MREVGVSFARRRRLRVLLLVLFLLILHLLKLSLHFRMDLPSRMRRVRSLVALSNFHLDATPLHPLDRRRRLDLRCLSLPLALPLALSLDQSLNAVYIVDREVSLFHEDGELSASDQLRSIDLEDGLLECFLARGLPQVCPLRSLDVLVLQLVVVSDDQVLVEDQMHTSSFLLRTIELTPHLSRVAIRTDTRRIKRRREQPLDFVLAEFCFLL</sequence>
<dbReference type="AlphaFoldDB" id="A0A7S3IVF8"/>
<proteinExistence type="predicted"/>
<accession>A0A7S3IVF8</accession>
<evidence type="ECO:0000313" key="1">
    <source>
        <dbReference type="EMBL" id="CAE0331949.1"/>
    </source>
</evidence>
<organism evidence="1">
    <name type="scientific">Strombidium inclinatum</name>
    <dbReference type="NCBI Taxonomy" id="197538"/>
    <lineage>
        <taxon>Eukaryota</taxon>
        <taxon>Sar</taxon>
        <taxon>Alveolata</taxon>
        <taxon>Ciliophora</taxon>
        <taxon>Intramacronucleata</taxon>
        <taxon>Spirotrichea</taxon>
        <taxon>Oligotrichia</taxon>
        <taxon>Strombidiidae</taxon>
        <taxon>Strombidium</taxon>
    </lineage>
</organism>
<name>A0A7S3IVF8_9SPIT</name>
<protein>
    <submittedName>
        <fullName evidence="1">Uncharacterized protein</fullName>
    </submittedName>
</protein>
<gene>
    <name evidence="1" type="ORF">SINC0208_LOCUS12585</name>
</gene>
<reference evidence="1" key="1">
    <citation type="submission" date="2021-01" db="EMBL/GenBank/DDBJ databases">
        <authorList>
            <person name="Corre E."/>
            <person name="Pelletier E."/>
            <person name="Niang G."/>
            <person name="Scheremetjew M."/>
            <person name="Finn R."/>
            <person name="Kale V."/>
            <person name="Holt S."/>
            <person name="Cochrane G."/>
            <person name="Meng A."/>
            <person name="Brown T."/>
            <person name="Cohen L."/>
        </authorList>
    </citation>
    <scope>NUCLEOTIDE SEQUENCE</scope>
    <source>
        <strain evidence="1">S3</strain>
    </source>
</reference>
<dbReference type="EMBL" id="HBIH01031488">
    <property type="protein sequence ID" value="CAE0331949.1"/>
    <property type="molecule type" value="Transcribed_RNA"/>
</dbReference>